<reference evidence="1" key="1">
    <citation type="submission" date="2018-06" db="EMBL/GenBank/DDBJ databases">
        <authorList>
            <person name="Zhirakovskaya E."/>
        </authorList>
    </citation>
    <scope>NUCLEOTIDE SEQUENCE</scope>
</reference>
<organism evidence="1">
    <name type="scientific">hydrothermal vent metagenome</name>
    <dbReference type="NCBI Taxonomy" id="652676"/>
    <lineage>
        <taxon>unclassified sequences</taxon>
        <taxon>metagenomes</taxon>
        <taxon>ecological metagenomes</taxon>
    </lineage>
</organism>
<proteinExistence type="predicted"/>
<name>A0A3B0VMB3_9ZZZZ</name>
<protein>
    <submittedName>
        <fullName evidence="1">Uncharacterized protein</fullName>
    </submittedName>
</protein>
<sequence>MKLLTLDPLLSEPLKQKMLLNQWIVSHQDAGQTHLVGWGYEITWEKFQSSVTLRYFDKQGVANAFLEVSQEAEQEMQRLVRDLSGTHD</sequence>
<evidence type="ECO:0000313" key="1">
    <source>
        <dbReference type="EMBL" id="VAW44675.1"/>
    </source>
</evidence>
<dbReference type="AlphaFoldDB" id="A0A3B0VMB3"/>
<dbReference type="EMBL" id="UOFC01000016">
    <property type="protein sequence ID" value="VAW44675.1"/>
    <property type="molecule type" value="Genomic_DNA"/>
</dbReference>
<gene>
    <name evidence="1" type="ORF">MNBD_GAMMA03-644</name>
</gene>
<accession>A0A3B0VMB3</accession>